<name>A0A495IVS8_9SPHI</name>
<keyword evidence="2" id="KW-0472">Membrane</keyword>
<feature type="transmembrane region" description="Helical" evidence="2">
    <location>
        <begin position="31"/>
        <end position="49"/>
    </location>
</feature>
<evidence type="ECO:0000256" key="2">
    <source>
        <dbReference type="SAM" id="Phobius"/>
    </source>
</evidence>
<proteinExistence type="predicted"/>
<sequence>MIFNKLLTIFECKILNFACLNNYNYKNRSKFYAYFIAAILCCSSLLAHAQRQEFVLKGVAFKDGTTQRLARVLVANLTDGGITTTDELGTFQLKCALGDSLLFRQKDFSDKKIAVNTQNTVMVYMQANISLSEVNIKGLNKRQELQQVMNEYNSQGIYNKGKPSVASAILNPLNGLYDLFGSGPKQARHFKQFAEHDLQQTEVNRRFTKNLVQRITGLQDSAKVQTFILAYKPSYEDIKAWNDYDLINYVKRSFTDFEKNGEQPPPALPSLTAPQAKPVKKEN</sequence>
<evidence type="ECO:0000313" key="4">
    <source>
        <dbReference type="Proteomes" id="UP000268007"/>
    </source>
</evidence>
<feature type="region of interest" description="Disordered" evidence="1">
    <location>
        <begin position="258"/>
        <end position="283"/>
    </location>
</feature>
<reference evidence="3 4" key="1">
    <citation type="submission" date="2018-10" db="EMBL/GenBank/DDBJ databases">
        <title>Genomic Encyclopedia of Archaeal and Bacterial Type Strains, Phase II (KMG-II): from individual species to whole genera.</title>
        <authorList>
            <person name="Goeker M."/>
        </authorList>
    </citation>
    <scope>NUCLEOTIDE SEQUENCE [LARGE SCALE GENOMIC DNA]</scope>
    <source>
        <strain evidence="3 4">DSM 18602</strain>
    </source>
</reference>
<evidence type="ECO:0008006" key="5">
    <source>
        <dbReference type="Google" id="ProtNLM"/>
    </source>
</evidence>
<dbReference type="AlphaFoldDB" id="A0A495IVS8"/>
<evidence type="ECO:0000313" key="3">
    <source>
        <dbReference type="EMBL" id="RKR80856.1"/>
    </source>
</evidence>
<keyword evidence="4" id="KW-1185">Reference proteome</keyword>
<organism evidence="3 4">
    <name type="scientific">Mucilaginibacter gracilis</name>
    <dbReference type="NCBI Taxonomy" id="423350"/>
    <lineage>
        <taxon>Bacteria</taxon>
        <taxon>Pseudomonadati</taxon>
        <taxon>Bacteroidota</taxon>
        <taxon>Sphingobacteriia</taxon>
        <taxon>Sphingobacteriales</taxon>
        <taxon>Sphingobacteriaceae</taxon>
        <taxon>Mucilaginibacter</taxon>
    </lineage>
</organism>
<keyword evidence="2" id="KW-0812">Transmembrane</keyword>
<dbReference type="Proteomes" id="UP000268007">
    <property type="component" value="Unassembled WGS sequence"/>
</dbReference>
<protein>
    <recommendedName>
        <fullName evidence="5">Carboxypeptidase-like protein</fullName>
    </recommendedName>
</protein>
<comment type="caution">
    <text evidence="3">The sequence shown here is derived from an EMBL/GenBank/DDBJ whole genome shotgun (WGS) entry which is preliminary data.</text>
</comment>
<accession>A0A495IVS8</accession>
<gene>
    <name evidence="3" type="ORF">BDD43_0992</name>
</gene>
<keyword evidence="2" id="KW-1133">Transmembrane helix</keyword>
<dbReference type="EMBL" id="RBKU01000001">
    <property type="protein sequence ID" value="RKR80856.1"/>
    <property type="molecule type" value="Genomic_DNA"/>
</dbReference>
<evidence type="ECO:0000256" key="1">
    <source>
        <dbReference type="SAM" id="MobiDB-lite"/>
    </source>
</evidence>